<evidence type="ECO:0000313" key="3">
    <source>
        <dbReference type="Proteomes" id="UP000245119"/>
    </source>
</evidence>
<sequence length="107" mass="11376">MCACLQEKRTALSFSAGVIKLDLAPALRGKKQAILAVCSRNVNNWAFILSSDGASRSRDFASYASKHPSPCLGTTSIRGPEEVGGTVIGTTLIPNEQRGKGKRERGV</sequence>
<name>A0A2T7NP85_POMCA</name>
<organism evidence="2 3">
    <name type="scientific">Pomacea canaliculata</name>
    <name type="common">Golden apple snail</name>
    <dbReference type="NCBI Taxonomy" id="400727"/>
    <lineage>
        <taxon>Eukaryota</taxon>
        <taxon>Metazoa</taxon>
        <taxon>Spiralia</taxon>
        <taxon>Lophotrochozoa</taxon>
        <taxon>Mollusca</taxon>
        <taxon>Gastropoda</taxon>
        <taxon>Caenogastropoda</taxon>
        <taxon>Architaenioglossa</taxon>
        <taxon>Ampullarioidea</taxon>
        <taxon>Ampullariidae</taxon>
        <taxon>Pomacea</taxon>
    </lineage>
</organism>
<keyword evidence="3" id="KW-1185">Reference proteome</keyword>
<gene>
    <name evidence="2" type="ORF">C0Q70_16223</name>
</gene>
<dbReference type="EMBL" id="PZQS01000010">
    <property type="protein sequence ID" value="PVD22963.1"/>
    <property type="molecule type" value="Genomic_DNA"/>
</dbReference>
<comment type="caution">
    <text evidence="2">The sequence shown here is derived from an EMBL/GenBank/DDBJ whole genome shotgun (WGS) entry which is preliminary data.</text>
</comment>
<proteinExistence type="predicted"/>
<evidence type="ECO:0000313" key="2">
    <source>
        <dbReference type="EMBL" id="PVD22963.1"/>
    </source>
</evidence>
<dbReference type="AlphaFoldDB" id="A0A2T7NP85"/>
<dbReference type="Proteomes" id="UP000245119">
    <property type="component" value="Linkage Group LG10"/>
</dbReference>
<accession>A0A2T7NP85</accession>
<feature type="region of interest" description="Disordered" evidence="1">
    <location>
        <begin position="72"/>
        <end position="107"/>
    </location>
</feature>
<protein>
    <submittedName>
        <fullName evidence="2">Uncharacterized protein</fullName>
    </submittedName>
</protein>
<evidence type="ECO:0000256" key="1">
    <source>
        <dbReference type="SAM" id="MobiDB-lite"/>
    </source>
</evidence>
<reference evidence="2 3" key="1">
    <citation type="submission" date="2018-04" db="EMBL/GenBank/DDBJ databases">
        <title>The genome of golden apple snail Pomacea canaliculata provides insight into stress tolerance and invasive adaptation.</title>
        <authorList>
            <person name="Liu C."/>
            <person name="Liu B."/>
            <person name="Ren Y."/>
            <person name="Zhang Y."/>
            <person name="Wang H."/>
            <person name="Li S."/>
            <person name="Jiang F."/>
            <person name="Yin L."/>
            <person name="Zhang G."/>
            <person name="Qian W."/>
            <person name="Fan W."/>
        </authorList>
    </citation>
    <scope>NUCLEOTIDE SEQUENCE [LARGE SCALE GENOMIC DNA]</scope>
    <source>
        <strain evidence="2">SZHN2017</strain>
        <tissue evidence="2">Muscle</tissue>
    </source>
</reference>